<name>A0A1F5ZJL6_9BACT</name>
<evidence type="ECO:0000313" key="3">
    <source>
        <dbReference type="EMBL" id="OGG12591.1"/>
    </source>
</evidence>
<dbReference type="PANTHER" id="PTHR46401">
    <property type="entry name" value="GLYCOSYLTRANSFERASE WBBK-RELATED"/>
    <property type="match status" value="1"/>
</dbReference>
<evidence type="ECO:0000259" key="2">
    <source>
        <dbReference type="Pfam" id="PF00534"/>
    </source>
</evidence>
<evidence type="ECO:0000256" key="1">
    <source>
        <dbReference type="ARBA" id="ARBA00022679"/>
    </source>
</evidence>
<dbReference type="Proteomes" id="UP000176923">
    <property type="component" value="Unassembled WGS sequence"/>
</dbReference>
<reference evidence="3 4" key="1">
    <citation type="journal article" date="2016" name="Nat. Commun.">
        <title>Thousands of microbial genomes shed light on interconnected biogeochemical processes in an aquifer system.</title>
        <authorList>
            <person name="Anantharaman K."/>
            <person name="Brown C.T."/>
            <person name="Hug L.A."/>
            <person name="Sharon I."/>
            <person name="Castelle C.J."/>
            <person name="Probst A.J."/>
            <person name="Thomas B.C."/>
            <person name="Singh A."/>
            <person name="Wilkins M.J."/>
            <person name="Karaoz U."/>
            <person name="Brodie E.L."/>
            <person name="Williams K.H."/>
            <person name="Hubbard S.S."/>
            <person name="Banfield J.F."/>
        </authorList>
    </citation>
    <scope>NUCLEOTIDE SEQUENCE [LARGE SCALE GENOMIC DNA]</scope>
</reference>
<keyword evidence="1" id="KW-0808">Transferase</keyword>
<dbReference type="AlphaFoldDB" id="A0A1F5ZJL6"/>
<comment type="caution">
    <text evidence="3">The sequence shown here is derived from an EMBL/GenBank/DDBJ whole genome shotgun (WGS) entry which is preliminary data.</text>
</comment>
<proteinExistence type="predicted"/>
<dbReference type="Gene3D" id="3.40.50.2000">
    <property type="entry name" value="Glycogen Phosphorylase B"/>
    <property type="match status" value="2"/>
</dbReference>
<evidence type="ECO:0000313" key="4">
    <source>
        <dbReference type="Proteomes" id="UP000176923"/>
    </source>
</evidence>
<dbReference type="SUPFAM" id="SSF53756">
    <property type="entry name" value="UDP-Glycosyltransferase/glycogen phosphorylase"/>
    <property type="match status" value="1"/>
</dbReference>
<dbReference type="PANTHER" id="PTHR46401:SF2">
    <property type="entry name" value="GLYCOSYLTRANSFERASE WBBK-RELATED"/>
    <property type="match status" value="1"/>
</dbReference>
<protein>
    <recommendedName>
        <fullName evidence="2">Glycosyl transferase family 1 domain-containing protein</fullName>
    </recommendedName>
</protein>
<accession>A0A1F5ZJL6</accession>
<dbReference type="Pfam" id="PF00534">
    <property type="entry name" value="Glycos_transf_1"/>
    <property type="match status" value="1"/>
</dbReference>
<dbReference type="EMBL" id="MFJL01000044">
    <property type="protein sequence ID" value="OGG12591.1"/>
    <property type="molecule type" value="Genomic_DNA"/>
</dbReference>
<organism evidence="3 4">
    <name type="scientific">Candidatus Gottesmanbacteria bacterium RIFCSPHIGHO2_02_FULL_39_11</name>
    <dbReference type="NCBI Taxonomy" id="1798382"/>
    <lineage>
        <taxon>Bacteria</taxon>
        <taxon>Candidatus Gottesmaniibacteriota</taxon>
    </lineage>
</organism>
<dbReference type="InterPro" id="IPR001296">
    <property type="entry name" value="Glyco_trans_1"/>
</dbReference>
<sequence>MILFLNFAPIEYLGGAERKMYDLYKELSKNENVIIYTLTTKLASIYGNLVLSESFKDRSDGGLLYKLNTRRFISLKSLIPLTSSWWEVRHDFINARIIYTKFEINELLIILFYLGPSGLRKTIASVRSPLVYNYPINIFDFFHNKLYTSIFIPYLLTRLQKIHVLTKRDKDYIISLYKNIEVTEIPIYADIQKGRSSSKKNKYFTIIYVGALNIRKGLDLILSSVNLLPENYRIEVIGDGPLAKNVIKKSKDYPNKLKYHGYMQHEKAINLIKKADVLILPSRAEGFGGVLLEALSLGIPIITSPAIKIDVPGNIELKMDNFTPEELVKKIVEHKGNIQHKIITKEVILNYFLRNYTKQKIMKEMLNLFK</sequence>
<feature type="domain" description="Glycosyl transferase family 1" evidence="2">
    <location>
        <begin position="196"/>
        <end position="305"/>
    </location>
</feature>
<dbReference type="GO" id="GO:0016757">
    <property type="term" value="F:glycosyltransferase activity"/>
    <property type="evidence" value="ECO:0007669"/>
    <property type="project" value="InterPro"/>
</dbReference>
<dbReference type="CDD" id="cd03801">
    <property type="entry name" value="GT4_PimA-like"/>
    <property type="match status" value="1"/>
</dbReference>
<dbReference type="STRING" id="1798382.A3D77_04610"/>
<gene>
    <name evidence="3" type="ORF">A3D77_04610</name>
</gene>